<dbReference type="GO" id="GO:0016787">
    <property type="term" value="F:hydrolase activity"/>
    <property type="evidence" value="ECO:0007669"/>
    <property type="project" value="UniProtKB-KW"/>
</dbReference>
<keyword evidence="4" id="KW-0472">Membrane</keyword>
<dbReference type="InterPro" id="IPR052020">
    <property type="entry name" value="Cyclic_di-GMP/3'3'-cGAMP_PDE"/>
</dbReference>
<dbReference type="Proteomes" id="UP000001508">
    <property type="component" value="Chromosome"/>
</dbReference>
<dbReference type="EMBL" id="CP001940">
    <property type="protein sequence ID" value="ADH86206.1"/>
    <property type="molecule type" value="Genomic_DNA"/>
</dbReference>
<evidence type="ECO:0000256" key="3">
    <source>
        <dbReference type="ARBA" id="ARBA00023004"/>
    </source>
</evidence>
<evidence type="ECO:0000256" key="2">
    <source>
        <dbReference type="ARBA" id="ARBA00022723"/>
    </source>
</evidence>
<dbReference type="NCBIfam" id="NF033749">
    <property type="entry name" value="bact_hemeryth"/>
    <property type="match status" value="1"/>
</dbReference>
<dbReference type="Gene3D" id="1.20.120.50">
    <property type="entry name" value="Hemerythrin-like"/>
    <property type="match status" value="1"/>
</dbReference>
<dbReference type="InterPro" id="IPR037522">
    <property type="entry name" value="HD_GYP_dom"/>
</dbReference>
<dbReference type="AlphaFoldDB" id="D6Z3T1"/>
<gene>
    <name evidence="6" type="ordered locus">DaAHT2_1511</name>
</gene>
<dbReference type="InterPro" id="IPR003607">
    <property type="entry name" value="HD/PDEase_dom"/>
</dbReference>
<dbReference type="PROSITE" id="PS51832">
    <property type="entry name" value="HD_GYP"/>
    <property type="match status" value="1"/>
</dbReference>
<dbReference type="CDD" id="cd00077">
    <property type="entry name" value="HDc"/>
    <property type="match status" value="1"/>
</dbReference>
<reference evidence="7" key="1">
    <citation type="submission" date="2010-02" db="EMBL/GenBank/DDBJ databases">
        <title>Complete sequence of Desulfurivibrio alkaliphilus AHT2.</title>
        <authorList>
            <consortium name="US DOE Joint Genome Institute"/>
            <person name="Pitluck S."/>
            <person name="Chertkov O."/>
            <person name="Detter J.C."/>
            <person name="Han C."/>
            <person name="Tapia R."/>
            <person name="Larimer F."/>
            <person name="Land M."/>
            <person name="Hauser L."/>
            <person name="Kyrpides N."/>
            <person name="Mikhailova N."/>
            <person name="Sorokin D.Y."/>
            <person name="Muyzer G."/>
            <person name="Woyke T."/>
        </authorList>
    </citation>
    <scope>NUCLEOTIDE SEQUENCE [LARGE SCALE GENOMIC DNA]</scope>
    <source>
        <strain evidence="7">DSM 19089 / UNIQEM U267 / AHT2</strain>
    </source>
</reference>
<dbReference type="InterPro" id="IPR012827">
    <property type="entry name" value="Hemerythrin_metal-bd"/>
</dbReference>
<evidence type="ECO:0000313" key="6">
    <source>
        <dbReference type="EMBL" id="ADH86206.1"/>
    </source>
</evidence>
<keyword evidence="6" id="KW-0378">Hydrolase</keyword>
<dbReference type="Pfam" id="PF13487">
    <property type="entry name" value="HD_5"/>
    <property type="match status" value="1"/>
</dbReference>
<keyword evidence="3" id="KW-0408">Iron</keyword>
<dbReference type="eggNOG" id="COG3437">
    <property type="taxonomic scope" value="Bacteria"/>
</dbReference>
<keyword evidence="7" id="KW-1185">Reference proteome</keyword>
<keyword evidence="2" id="KW-0479">Metal-binding</keyword>
<organism evidence="6 7">
    <name type="scientific">Desulfurivibrio alkaliphilus (strain DSM 19089 / UNIQEM U267 / AHT2)</name>
    <dbReference type="NCBI Taxonomy" id="589865"/>
    <lineage>
        <taxon>Bacteria</taxon>
        <taxon>Pseudomonadati</taxon>
        <taxon>Thermodesulfobacteriota</taxon>
        <taxon>Desulfobulbia</taxon>
        <taxon>Desulfobulbales</taxon>
        <taxon>Desulfobulbaceae</taxon>
        <taxon>Desulfurivibrio</taxon>
    </lineage>
</organism>
<dbReference type="SUPFAM" id="SSF109604">
    <property type="entry name" value="HD-domain/PDEase-like"/>
    <property type="match status" value="1"/>
</dbReference>
<dbReference type="Pfam" id="PF01814">
    <property type="entry name" value="Hemerythrin"/>
    <property type="match status" value="1"/>
</dbReference>
<comment type="similarity">
    <text evidence="1">Belongs to the hemerythrin family.</text>
</comment>
<feature type="transmembrane region" description="Helical" evidence="4">
    <location>
        <begin position="55"/>
        <end position="77"/>
    </location>
</feature>
<dbReference type="InterPro" id="IPR035938">
    <property type="entry name" value="Hemerythrin-like_sf"/>
</dbReference>
<dbReference type="SUPFAM" id="SSF47188">
    <property type="entry name" value="Hemerythrin-like"/>
    <property type="match status" value="1"/>
</dbReference>
<feature type="domain" description="HD-GYP" evidence="5">
    <location>
        <begin position="85"/>
        <end position="296"/>
    </location>
</feature>
<sequence length="451" mass="51517">MRNSSSATNHSRLQKLLSGNGSATGFRWFVLVLLPVLLLLALAGQRAIAGWDRAALNLGFLALLAVLGLLFLLLAYIRQTQLTRLRATQQNMVFGLANLAEMRDPDTGKHLERTRGYGVILADTLRRQPKFRRLIDDKFIANLYDAAPLHDLGKVGVPDRVLLKPGRLDQEEFAVIQSHATTGARILERLIEKIDEPVPFLLMSHKIALHHHEKYNGSGYPAGLAGEDIPLEARIYALGDAYDAIRAKRPYKAPVTHLETVQRIYASRGTHFDPDIVNAFLDCEEHFMELFDSYQVYDDVYLHRAKADAQEGGGIEPAVVWSREFELGLDIIDRQHRELIERINSLLNAVRQGKGREESMTLLRFLQEYVIEHFRSEEIYMRHMGYQDYETHKEMHDTFVADLHDLTAEVEKTGITSEHVVQINKRVINWVVAHIFLVDKNLRDCRRPTEQ</sequence>
<evidence type="ECO:0000313" key="7">
    <source>
        <dbReference type="Proteomes" id="UP000001508"/>
    </source>
</evidence>
<keyword evidence="4" id="KW-1133">Transmembrane helix</keyword>
<protein>
    <submittedName>
        <fullName evidence="6">Metal dependent phosphohydrolase</fullName>
    </submittedName>
</protein>
<feature type="transmembrane region" description="Helical" evidence="4">
    <location>
        <begin position="25"/>
        <end position="43"/>
    </location>
</feature>
<evidence type="ECO:0000256" key="4">
    <source>
        <dbReference type="SAM" id="Phobius"/>
    </source>
</evidence>
<dbReference type="SMART" id="SM00471">
    <property type="entry name" value="HDc"/>
    <property type="match status" value="1"/>
</dbReference>
<name>D6Z3T1_DESAT</name>
<evidence type="ECO:0000256" key="1">
    <source>
        <dbReference type="ARBA" id="ARBA00010587"/>
    </source>
</evidence>
<accession>D6Z3T1</accession>
<dbReference type="OrthoDB" id="9764337at2"/>
<evidence type="ECO:0000259" key="5">
    <source>
        <dbReference type="PROSITE" id="PS51832"/>
    </source>
</evidence>
<dbReference type="KEGG" id="dak:DaAHT2_1511"/>
<dbReference type="InParanoid" id="D6Z3T1"/>
<proteinExistence type="inferred from homology"/>
<dbReference type="NCBIfam" id="TIGR02481">
    <property type="entry name" value="hemeryth_dom"/>
    <property type="match status" value="1"/>
</dbReference>
<dbReference type="PANTHER" id="PTHR45228:SF5">
    <property type="entry name" value="CYCLIC DI-GMP PHOSPHODIESTERASE VC_1348-RELATED"/>
    <property type="match status" value="1"/>
</dbReference>
<dbReference type="PROSITE" id="PS00550">
    <property type="entry name" value="HEMERYTHRINS"/>
    <property type="match status" value="1"/>
</dbReference>
<dbReference type="STRING" id="589865.DaAHT2_1511"/>
<dbReference type="eggNOG" id="COG2703">
    <property type="taxonomic scope" value="Bacteria"/>
</dbReference>
<dbReference type="RefSeq" id="WP_013163733.1">
    <property type="nucleotide sequence ID" value="NC_014216.1"/>
</dbReference>
<dbReference type="CDD" id="cd12107">
    <property type="entry name" value="Hemerythrin"/>
    <property type="match status" value="1"/>
</dbReference>
<dbReference type="HOGENOM" id="CLU_606531_0_0_7"/>
<dbReference type="GO" id="GO:0046872">
    <property type="term" value="F:metal ion binding"/>
    <property type="evidence" value="ECO:0007669"/>
    <property type="project" value="UniProtKB-KW"/>
</dbReference>
<dbReference type="PANTHER" id="PTHR45228">
    <property type="entry name" value="CYCLIC DI-GMP PHOSPHODIESTERASE TM_0186-RELATED"/>
    <property type="match status" value="1"/>
</dbReference>
<dbReference type="InterPro" id="IPR016131">
    <property type="entry name" value="Haemerythrin_Fe_BS"/>
</dbReference>
<keyword evidence="4" id="KW-0812">Transmembrane</keyword>
<dbReference type="InterPro" id="IPR012312">
    <property type="entry name" value="Hemerythrin-like"/>
</dbReference>
<dbReference type="Gene3D" id="1.10.3210.10">
    <property type="entry name" value="Hypothetical protein af1432"/>
    <property type="match status" value="1"/>
</dbReference>